<dbReference type="InterPro" id="IPR000524">
    <property type="entry name" value="Tscrpt_reg_HTH_GntR"/>
</dbReference>
<dbReference type="RefSeq" id="WP_012998487.1">
    <property type="nucleotide sequence ID" value="NC_013929.1"/>
</dbReference>
<name>C9YUH9_STRSW</name>
<dbReference type="PANTHER" id="PTHR44846:SF16">
    <property type="entry name" value="TRANSCRIPTIONAL REGULATOR PHNF-RELATED"/>
    <property type="match status" value="1"/>
</dbReference>
<dbReference type="InterPro" id="IPR028978">
    <property type="entry name" value="Chorismate_lyase_/UTRA_dom_sf"/>
</dbReference>
<evidence type="ECO:0000259" key="4">
    <source>
        <dbReference type="PROSITE" id="PS50949"/>
    </source>
</evidence>
<keyword evidence="2" id="KW-0238">DNA-binding</keyword>
<proteinExistence type="predicted"/>
<dbReference type="AlphaFoldDB" id="C9YUH9"/>
<keyword evidence="3" id="KW-0804">Transcription</keyword>
<dbReference type="InterPro" id="IPR036388">
    <property type="entry name" value="WH-like_DNA-bd_sf"/>
</dbReference>
<reference evidence="5 6" key="1">
    <citation type="journal article" date="2010" name="Mol. Plant Microbe Interact.">
        <title>Streptomyces scabies 87-22 contains a coronafacic acid-like biosynthetic cluster that contributes to plant-microbe interactions.</title>
        <authorList>
            <person name="Bignell D.R."/>
            <person name="Seipke R.F."/>
            <person name="Huguet-Tapia J.C."/>
            <person name="Chambers A.H."/>
            <person name="Parry R.J."/>
            <person name="Loria R."/>
        </authorList>
    </citation>
    <scope>NUCLEOTIDE SEQUENCE [LARGE SCALE GENOMIC DNA]</scope>
    <source>
        <strain evidence="5 6">87.22</strain>
    </source>
</reference>
<dbReference type="SUPFAM" id="SSF64288">
    <property type="entry name" value="Chorismate lyase-like"/>
    <property type="match status" value="1"/>
</dbReference>
<evidence type="ECO:0000313" key="5">
    <source>
        <dbReference type="EMBL" id="CBG67751.1"/>
    </source>
</evidence>
<evidence type="ECO:0000256" key="3">
    <source>
        <dbReference type="ARBA" id="ARBA00023163"/>
    </source>
</evidence>
<accession>C9YUH9</accession>
<dbReference type="CDD" id="cd07377">
    <property type="entry name" value="WHTH_GntR"/>
    <property type="match status" value="1"/>
</dbReference>
<dbReference type="Gene3D" id="1.10.10.10">
    <property type="entry name" value="Winged helix-like DNA-binding domain superfamily/Winged helix DNA-binding domain"/>
    <property type="match status" value="1"/>
</dbReference>
<dbReference type="Pfam" id="PF07702">
    <property type="entry name" value="UTRA"/>
    <property type="match status" value="1"/>
</dbReference>
<gene>
    <name evidence="5" type="ordered locus">SCAB_5541</name>
</gene>
<sequence length="238" mass="26138">MMTAPLYVRIRREIEARIRAGELPPGARLPTEKDLTAQYGVSRATAQRVLNDLADAGLAIRRRRHGTFVAEVTRQINLLNFVTPATAARGTPGRHDVVSARVVRAADAVLRLPGAAADTAVVELVRRKLDVREEPQSVERHVVLFAAAPDLLSEDLETLVTLPYLRREGVPVDSVRLCLDPVVLDEHDATLLRSEIGTPALMRRRELRTADGGTVEVVTTVVRPGTAEFFLELPVPPE</sequence>
<evidence type="ECO:0000256" key="2">
    <source>
        <dbReference type="ARBA" id="ARBA00023125"/>
    </source>
</evidence>
<dbReference type="SMART" id="SM00345">
    <property type="entry name" value="HTH_GNTR"/>
    <property type="match status" value="1"/>
</dbReference>
<dbReference type="GO" id="GO:0003677">
    <property type="term" value="F:DNA binding"/>
    <property type="evidence" value="ECO:0007669"/>
    <property type="project" value="UniProtKB-KW"/>
</dbReference>
<dbReference type="GO" id="GO:0003700">
    <property type="term" value="F:DNA-binding transcription factor activity"/>
    <property type="evidence" value="ECO:0007669"/>
    <property type="project" value="InterPro"/>
</dbReference>
<dbReference type="InterPro" id="IPR050679">
    <property type="entry name" value="Bact_HTH_transcr_reg"/>
</dbReference>
<dbReference type="eggNOG" id="COG2188">
    <property type="taxonomic scope" value="Bacteria"/>
</dbReference>
<dbReference type="PRINTS" id="PR00035">
    <property type="entry name" value="HTHGNTR"/>
</dbReference>
<dbReference type="GeneID" id="24313535"/>
<dbReference type="PROSITE" id="PS50949">
    <property type="entry name" value="HTH_GNTR"/>
    <property type="match status" value="1"/>
</dbReference>
<dbReference type="STRING" id="680198.SCAB_5541"/>
<dbReference type="PANTHER" id="PTHR44846">
    <property type="entry name" value="MANNOSYL-D-GLYCERATE TRANSPORT/METABOLISM SYSTEM REPRESSOR MNGR-RELATED"/>
    <property type="match status" value="1"/>
</dbReference>
<feature type="domain" description="HTH gntR-type" evidence="4">
    <location>
        <begin position="4"/>
        <end position="72"/>
    </location>
</feature>
<dbReference type="InterPro" id="IPR036390">
    <property type="entry name" value="WH_DNA-bd_sf"/>
</dbReference>
<protein>
    <submittedName>
        <fullName evidence="5">Putative GntR-family transcriptional regulator</fullName>
    </submittedName>
</protein>
<dbReference type="Proteomes" id="UP000001444">
    <property type="component" value="Chromosome"/>
</dbReference>
<dbReference type="SMART" id="SM00866">
    <property type="entry name" value="UTRA"/>
    <property type="match status" value="1"/>
</dbReference>
<dbReference type="EMBL" id="FN554889">
    <property type="protein sequence ID" value="CBG67751.1"/>
    <property type="molecule type" value="Genomic_DNA"/>
</dbReference>
<evidence type="ECO:0000313" key="6">
    <source>
        <dbReference type="Proteomes" id="UP000001444"/>
    </source>
</evidence>
<dbReference type="InterPro" id="IPR011663">
    <property type="entry name" value="UTRA"/>
</dbReference>
<dbReference type="Pfam" id="PF00392">
    <property type="entry name" value="GntR"/>
    <property type="match status" value="1"/>
</dbReference>
<keyword evidence="6" id="KW-1185">Reference proteome</keyword>
<dbReference type="KEGG" id="scb:SCAB_5541"/>
<dbReference type="HOGENOM" id="CLU_063236_3_1_11"/>
<evidence type="ECO:0000256" key="1">
    <source>
        <dbReference type="ARBA" id="ARBA00023015"/>
    </source>
</evidence>
<dbReference type="SUPFAM" id="SSF46785">
    <property type="entry name" value="Winged helix' DNA-binding domain"/>
    <property type="match status" value="1"/>
</dbReference>
<dbReference type="Gene3D" id="3.40.1410.10">
    <property type="entry name" value="Chorismate lyase-like"/>
    <property type="match status" value="1"/>
</dbReference>
<organism evidence="5 6">
    <name type="scientific">Streptomyces scabiei (strain 87.22)</name>
    <dbReference type="NCBI Taxonomy" id="680198"/>
    <lineage>
        <taxon>Bacteria</taxon>
        <taxon>Bacillati</taxon>
        <taxon>Actinomycetota</taxon>
        <taxon>Actinomycetes</taxon>
        <taxon>Kitasatosporales</taxon>
        <taxon>Streptomycetaceae</taxon>
        <taxon>Streptomyces</taxon>
    </lineage>
</organism>
<keyword evidence="1" id="KW-0805">Transcription regulation</keyword>